<dbReference type="InterPro" id="IPR008090">
    <property type="entry name" value="Fe_iron_reduct"/>
</dbReference>
<dbReference type="Pfam" id="PF06276">
    <property type="entry name" value="FhuF"/>
    <property type="match status" value="1"/>
</dbReference>
<keyword evidence="4" id="KW-1185">Reference proteome</keyword>
<sequence length="243" mass="27173">MITALSRLYVGPLEALIPPLLSTVPAQAMPAADLLIPQRLEELLDRFAVQYRQGDRRAVASLWSKWHFSALLTPALAANLLLERDLPLALERVQVILTAEGRTERLCLEHEGTPLPALGAFTRFATLLDRHLAPLIEVLSALSGASPRVFWSNAGNVFEHFVSVVDQHPMASPGTAEEARLLLESRHYPDGRRNPLFRPVRYIESPHNEVQRVRKLCCLRYLLPELTYCGNCPLEGCDGRVRA</sequence>
<comment type="caution">
    <text evidence="3">The sequence shown here is derived from an EMBL/GenBank/DDBJ whole genome shotgun (WGS) entry which is preliminary data.</text>
</comment>
<evidence type="ECO:0000259" key="2">
    <source>
        <dbReference type="Pfam" id="PF11575"/>
    </source>
</evidence>
<evidence type="ECO:0000259" key="1">
    <source>
        <dbReference type="Pfam" id="PF06276"/>
    </source>
</evidence>
<proteinExistence type="predicted"/>
<dbReference type="NCBIfam" id="TIGR03951">
    <property type="entry name" value="Fe_III_red_FhuF"/>
    <property type="match status" value="1"/>
</dbReference>
<dbReference type="EMBL" id="JBHRUG010000027">
    <property type="protein sequence ID" value="MFC3284761.1"/>
    <property type="molecule type" value="Genomic_DNA"/>
</dbReference>
<dbReference type="PRINTS" id="PR01714">
    <property type="entry name" value="2FE2SRDCTASE"/>
</dbReference>
<gene>
    <name evidence="3" type="primary">fhuF</name>
    <name evidence="3" type="ORF">ACFOEV_14255</name>
</gene>
<evidence type="ECO:0000313" key="3">
    <source>
        <dbReference type="EMBL" id="MFC3284761.1"/>
    </source>
</evidence>
<evidence type="ECO:0000313" key="4">
    <source>
        <dbReference type="Proteomes" id="UP001595579"/>
    </source>
</evidence>
<dbReference type="InterPro" id="IPR024726">
    <property type="entry name" value="FhuF_C"/>
</dbReference>
<organism evidence="3 4">
    <name type="scientific">Litchfieldella rifensis</name>
    <dbReference type="NCBI Taxonomy" id="762643"/>
    <lineage>
        <taxon>Bacteria</taxon>
        <taxon>Pseudomonadati</taxon>
        <taxon>Pseudomonadota</taxon>
        <taxon>Gammaproteobacteria</taxon>
        <taxon>Oceanospirillales</taxon>
        <taxon>Halomonadaceae</taxon>
        <taxon>Litchfieldella</taxon>
    </lineage>
</organism>
<feature type="domain" description="Aerobactin siderophore biosynthesis IucA/IucC-like C-terminal" evidence="1">
    <location>
        <begin position="61"/>
        <end position="203"/>
    </location>
</feature>
<dbReference type="Pfam" id="PF11575">
    <property type="entry name" value="FhuF_C"/>
    <property type="match status" value="1"/>
</dbReference>
<dbReference type="InterPro" id="IPR022770">
    <property type="entry name" value="IucA/IucC-like_C"/>
</dbReference>
<reference evidence="4" key="1">
    <citation type="journal article" date="2019" name="Int. J. Syst. Evol. Microbiol.">
        <title>The Global Catalogue of Microorganisms (GCM) 10K type strain sequencing project: providing services to taxonomists for standard genome sequencing and annotation.</title>
        <authorList>
            <consortium name="The Broad Institute Genomics Platform"/>
            <consortium name="The Broad Institute Genome Sequencing Center for Infectious Disease"/>
            <person name="Wu L."/>
            <person name="Ma J."/>
        </authorList>
    </citation>
    <scope>NUCLEOTIDE SEQUENCE [LARGE SCALE GENOMIC DNA]</scope>
    <source>
        <strain evidence="4">CECT 7698</strain>
    </source>
</reference>
<feature type="domain" description="Ferric siderophore reductase C-terminal" evidence="2">
    <location>
        <begin position="214"/>
        <end position="234"/>
    </location>
</feature>
<accession>A0ABV7LRG5</accession>
<dbReference type="RefSeq" id="WP_386775039.1">
    <property type="nucleotide sequence ID" value="NZ_JBHRUG010000027.1"/>
</dbReference>
<protein>
    <submittedName>
        <fullName evidence="3">Siderophore-iron reductase FhuF</fullName>
    </submittedName>
</protein>
<dbReference type="Proteomes" id="UP001595579">
    <property type="component" value="Unassembled WGS sequence"/>
</dbReference>
<name>A0ABV7LRG5_9GAMM</name>